<protein>
    <submittedName>
        <fullName evidence="2">Uncharacterized protein</fullName>
    </submittedName>
</protein>
<gene>
    <name evidence="2" type="ORF">AAG570_005016</name>
</gene>
<accession>A0ABD0XZ84</accession>
<dbReference type="Proteomes" id="UP001558652">
    <property type="component" value="Unassembled WGS sequence"/>
</dbReference>
<reference evidence="2 3" key="1">
    <citation type="submission" date="2024-07" db="EMBL/GenBank/DDBJ databases">
        <title>Chromosome-level genome assembly of the water stick insect Ranatra chinensis (Heteroptera: Nepidae).</title>
        <authorList>
            <person name="Liu X."/>
        </authorList>
    </citation>
    <scope>NUCLEOTIDE SEQUENCE [LARGE SCALE GENOMIC DNA]</scope>
    <source>
        <strain evidence="2">Cailab_2021Rc</strain>
        <tissue evidence="2">Muscle</tissue>
    </source>
</reference>
<dbReference type="AlphaFoldDB" id="A0ABD0XZ84"/>
<evidence type="ECO:0000313" key="3">
    <source>
        <dbReference type="Proteomes" id="UP001558652"/>
    </source>
</evidence>
<sequence length="860" mass="96564">MSRSLFFGGVATRESLDSEDYRDQIERSTARHKTLKEKERVFTVDSGRSQLTLPPERCGVALHSKWLSDDESEEGVLWRDLTPWGLLQCYESMTEDMRKKGLDPSKALERLQEVKEEVKGYDDTAEYDEARLNLVKFATACLATSLTGRANSLSTTLSNEAYRVFHNVIERTPPARVHEIASCADLINSLVRLVSFWDPSEPHTTAYVSFILLNNMMDKASRFGELSWPTSPRLVDTLRRVAASKFEATFRLFAGYSQQWTSGNSPSTPFKFTNLGSTRDDRLLPVQVQGVRMVRWLAPAITMPKDQGSIPQELKSNDRQKYMVHFFWQNLFRFVAKFVHLPVAARGPPLDAEDDEPALTESDVLIFTQALEFVRMGVNGDLVKRGWDWDDCASSVTFYFQHLLENPEYAYAFYLMKGVDLFVLWLNENTGAEDSDMNCMEQNAAILSIFVEVSRMTGVHDHMVGTGGVVPAVLNFLRTYRHYVYLQAFTCKQSYKIIVTACDLLHRLLSGPSGSDCLRKFEQCGGSSVLSPYAKCQYPTDFAVTYVLELVETKQIVKKLQTLEYMKEVCNISETLAKIDLDAKGPDSVAEVADDVVEVVDDVKEVVDDVKEVVDDVKEVSDDVKEVSDDVKEVSDDVIDADEHRRQEARKKFLSEREALRQKQLEKRTCKGDSFLAPSPEDSSLEFWPKTARRTRKKNRRRRTIPQGVGDDTCSTPDQPPITRSRVRRAKCGTKKDTTTQVPPRGYEGDSTLVTSTEIDSLTTSPVVEIHSSEDGGNIGRVPRTRLGFANGVVGHSSPLEFAASGKNGAAKSRIRPAGKKLNVVKDGLKSHFADELTSETHKCAGGMKFIVLACGERLK</sequence>
<feature type="compositionally biased region" description="Basic residues" evidence="1">
    <location>
        <begin position="691"/>
        <end position="704"/>
    </location>
</feature>
<keyword evidence="3" id="KW-1185">Reference proteome</keyword>
<comment type="caution">
    <text evidence="2">The sequence shown here is derived from an EMBL/GenBank/DDBJ whole genome shotgun (WGS) entry which is preliminary data.</text>
</comment>
<name>A0ABD0XZ84_9HEMI</name>
<evidence type="ECO:0000313" key="2">
    <source>
        <dbReference type="EMBL" id="KAL1116544.1"/>
    </source>
</evidence>
<evidence type="ECO:0000256" key="1">
    <source>
        <dbReference type="SAM" id="MobiDB-lite"/>
    </source>
</evidence>
<feature type="region of interest" description="Disordered" evidence="1">
    <location>
        <begin position="672"/>
        <end position="752"/>
    </location>
</feature>
<dbReference type="EMBL" id="JBFDAA010000017">
    <property type="protein sequence ID" value="KAL1116544.1"/>
    <property type="molecule type" value="Genomic_DNA"/>
</dbReference>
<proteinExistence type="predicted"/>
<organism evidence="2 3">
    <name type="scientific">Ranatra chinensis</name>
    <dbReference type="NCBI Taxonomy" id="642074"/>
    <lineage>
        <taxon>Eukaryota</taxon>
        <taxon>Metazoa</taxon>
        <taxon>Ecdysozoa</taxon>
        <taxon>Arthropoda</taxon>
        <taxon>Hexapoda</taxon>
        <taxon>Insecta</taxon>
        <taxon>Pterygota</taxon>
        <taxon>Neoptera</taxon>
        <taxon>Paraneoptera</taxon>
        <taxon>Hemiptera</taxon>
        <taxon>Heteroptera</taxon>
        <taxon>Panheteroptera</taxon>
        <taxon>Nepomorpha</taxon>
        <taxon>Nepidae</taxon>
        <taxon>Ranatrinae</taxon>
        <taxon>Ranatra</taxon>
    </lineage>
</organism>